<keyword evidence="3" id="KW-1185">Reference proteome</keyword>
<feature type="region of interest" description="Disordered" evidence="1">
    <location>
        <begin position="136"/>
        <end position="165"/>
    </location>
</feature>
<gene>
    <name evidence="2" type="ORF">ACJEBI_12200</name>
</gene>
<dbReference type="RefSeq" id="WP_406580851.1">
    <property type="nucleotide sequence ID" value="NZ_JBJHQH010000008.1"/>
</dbReference>
<organism evidence="2 3">
    <name type="scientific">Bacillus salipaludis</name>
    <dbReference type="NCBI Taxonomy" id="2547811"/>
    <lineage>
        <taxon>Bacteria</taxon>
        <taxon>Bacillati</taxon>
        <taxon>Bacillota</taxon>
        <taxon>Bacilli</taxon>
        <taxon>Bacillales</taxon>
        <taxon>Bacillaceae</taxon>
        <taxon>Bacillus</taxon>
    </lineage>
</organism>
<dbReference type="Proteomes" id="UP001623041">
    <property type="component" value="Unassembled WGS sequence"/>
</dbReference>
<sequence length="165" mass="18837">MKGENMLNHDQKHPLPNLSLTIENLAQAVFIVNRHAKTATNSKFLYKLKQESLKKMINEGKARKVGLHFSEHPRNSQQQSDVLVECGRYTFHIPPIKSDFLDLPHLGKLDGSVRNPKAALSLNMAKALLQSYTGISEFENPPSNPQKRQRTYQKPIFKKLGERYS</sequence>
<dbReference type="InterPro" id="IPR025552">
    <property type="entry name" value="YkyB"/>
</dbReference>
<name>A0ABW8RJ75_9BACI</name>
<proteinExistence type="predicted"/>
<comment type="caution">
    <text evidence="2">The sequence shown here is derived from an EMBL/GenBank/DDBJ whole genome shotgun (WGS) entry which is preliminary data.</text>
</comment>
<reference evidence="2 3" key="1">
    <citation type="submission" date="2024-11" db="EMBL/GenBank/DDBJ databases">
        <authorList>
            <person name="Lucas J.A."/>
        </authorList>
    </citation>
    <scope>NUCLEOTIDE SEQUENCE [LARGE SCALE GENOMIC DNA]</scope>
    <source>
        <strain evidence="2 3">Z 5.4</strain>
    </source>
</reference>
<protein>
    <submittedName>
        <fullName evidence="2">YkyB family protein</fullName>
    </submittedName>
</protein>
<evidence type="ECO:0000313" key="3">
    <source>
        <dbReference type="Proteomes" id="UP001623041"/>
    </source>
</evidence>
<evidence type="ECO:0000313" key="2">
    <source>
        <dbReference type="EMBL" id="MFK9092241.1"/>
    </source>
</evidence>
<dbReference type="EMBL" id="JBJHQH010000008">
    <property type="protein sequence ID" value="MFK9092241.1"/>
    <property type="molecule type" value="Genomic_DNA"/>
</dbReference>
<accession>A0ABW8RJ75</accession>
<dbReference type="Pfam" id="PF14177">
    <property type="entry name" value="YkyB"/>
    <property type="match status" value="1"/>
</dbReference>
<evidence type="ECO:0000256" key="1">
    <source>
        <dbReference type="SAM" id="MobiDB-lite"/>
    </source>
</evidence>